<sequence length="97" mass="10939">MRWINGSSKEGDGPELTYISRSFTPGKREVKALAQVSFHTERSGSFRGPEGDSGRSEREDGRLTIAQRMFGTGWSSLRETWRKELVGFVESRMPVSI</sequence>
<organism evidence="2 3">
    <name type="scientific">Allomesorhizobium camelthorni</name>
    <dbReference type="NCBI Taxonomy" id="475069"/>
    <lineage>
        <taxon>Bacteria</taxon>
        <taxon>Pseudomonadati</taxon>
        <taxon>Pseudomonadota</taxon>
        <taxon>Alphaproteobacteria</taxon>
        <taxon>Hyphomicrobiales</taxon>
        <taxon>Phyllobacteriaceae</taxon>
        <taxon>Allomesorhizobium</taxon>
    </lineage>
</organism>
<dbReference type="Proteomes" id="UP001642900">
    <property type="component" value="Unassembled WGS sequence"/>
</dbReference>
<protein>
    <submittedName>
        <fullName evidence="2">Uncharacterized protein</fullName>
    </submittedName>
</protein>
<comment type="caution">
    <text evidence="2">The sequence shown here is derived from an EMBL/GenBank/DDBJ whole genome shotgun (WGS) entry which is preliminary data.</text>
</comment>
<feature type="region of interest" description="Disordered" evidence="1">
    <location>
        <begin position="1"/>
        <end position="20"/>
    </location>
</feature>
<dbReference type="AlphaFoldDB" id="A0A6G4WLR2"/>
<feature type="region of interest" description="Disordered" evidence="1">
    <location>
        <begin position="39"/>
        <end position="59"/>
    </location>
</feature>
<dbReference type="RefSeq" id="WP_165033506.1">
    <property type="nucleotide sequence ID" value="NZ_JAAKZF010000081.1"/>
</dbReference>
<reference evidence="2 3" key="1">
    <citation type="submission" date="2020-02" db="EMBL/GenBank/DDBJ databases">
        <title>Genome sequence of strain CCNWXJ40-4.</title>
        <authorList>
            <person name="Gao J."/>
            <person name="Sun J."/>
        </authorList>
    </citation>
    <scope>NUCLEOTIDE SEQUENCE [LARGE SCALE GENOMIC DNA]</scope>
    <source>
        <strain evidence="2 3">CCNWXJ 40-4</strain>
    </source>
</reference>
<name>A0A6G4WLR2_9HYPH</name>
<evidence type="ECO:0000313" key="2">
    <source>
        <dbReference type="EMBL" id="NGO55146.1"/>
    </source>
</evidence>
<keyword evidence="3" id="KW-1185">Reference proteome</keyword>
<proteinExistence type="predicted"/>
<accession>A0A6G4WLR2</accession>
<evidence type="ECO:0000313" key="3">
    <source>
        <dbReference type="Proteomes" id="UP001642900"/>
    </source>
</evidence>
<dbReference type="EMBL" id="JAAKZF010000081">
    <property type="protein sequence ID" value="NGO55146.1"/>
    <property type="molecule type" value="Genomic_DNA"/>
</dbReference>
<gene>
    <name evidence="2" type="ORF">G6N73_29350</name>
</gene>
<evidence type="ECO:0000256" key="1">
    <source>
        <dbReference type="SAM" id="MobiDB-lite"/>
    </source>
</evidence>